<evidence type="ECO:0000256" key="1">
    <source>
        <dbReference type="ARBA" id="ARBA00004202"/>
    </source>
</evidence>
<dbReference type="InterPro" id="IPR050107">
    <property type="entry name" value="ABC_carbohydrate_import_ATPase"/>
</dbReference>
<evidence type="ECO:0000256" key="4">
    <source>
        <dbReference type="ARBA" id="ARBA00022597"/>
    </source>
</evidence>
<evidence type="ECO:0000259" key="10">
    <source>
        <dbReference type="PROSITE" id="PS50893"/>
    </source>
</evidence>
<dbReference type="PANTHER" id="PTHR43790:SF3">
    <property type="entry name" value="D-ALLOSE IMPORT ATP-BINDING PROTEIN ALSA-RELATED"/>
    <property type="match status" value="1"/>
</dbReference>
<evidence type="ECO:0000256" key="5">
    <source>
        <dbReference type="ARBA" id="ARBA00022737"/>
    </source>
</evidence>
<keyword evidence="6" id="KW-0547">Nucleotide-binding</keyword>
<dbReference type="Proteomes" id="UP000031671">
    <property type="component" value="Unassembled WGS sequence"/>
</dbReference>
<name>A0A0B8P4A9_9VIBR</name>
<dbReference type="PANTHER" id="PTHR43790">
    <property type="entry name" value="CARBOHYDRATE TRANSPORT ATP-BINDING PROTEIN MG119-RELATED"/>
    <property type="match status" value="1"/>
</dbReference>
<evidence type="ECO:0000256" key="3">
    <source>
        <dbReference type="ARBA" id="ARBA00022475"/>
    </source>
</evidence>
<dbReference type="InterPro" id="IPR003593">
    <property type="entry name" value="AAA+_ATPase"/>
</dbReference>
<organism evidence="11 12">
    <name type="scientific">Vibrio ishigakensis</name>
    <dbReference type="NCBI Taxonomy" id="1481914"/>
    <lineage>
        <taxon>Bacteria</taxon>
        <taxon>Pseudomonadati</taxon>
        <taxon>Pseudomonadota</taxon>
        <taxon>Gammaproteobacteria</taxon>
        <taxon>Vibrionales</taxon>
        <taxon>Vibrionaceae</taxon>
        <taxon>Vibrio</taxon>
    </lineage>
</organism>
<feature type="domain" description="ABC transporter" evidence="10">
    <location>
        <begin position="11"/>
        <end position="247"/>
    </location>
</feature>
<evidence type="ECO:0000256" key="9">
    <source>
        <dbReference type="ARBA" id="ARBA00023136"/>
    </source>
</evidence>
<keyword evidence="3" id="KW-1003">Cell membrane</keyword>
<comment type="caution">
    <text evidence="11">The sequence shown here is derived from an EMBL/GenBank/DDBJ whole genome shotgun (WGS) entry which is preliminary data.</text>
</comment>
<dbReference type="InterPro" id="IPR003439">
    <property type="entry name" value="ABC_transporter-like_ATP-bd"/>
</dbReference>
<dbReference type="GO" id="GO:0005886">
    <property type="term" value="C:plasma membrane"/>
    <property type="evidence" value="ECO:0007669"/>
    <property type="project" value="UniProtKB-SubCell"/>
</dbReference>
<evidence type="ECO:0000313" key="11">
    <source>
        <dbReference type="EMBL" id="GAM58128.1"/>
    </source>
</evidence>
<dbReference type="GO" id="GO:0016887">
    <property type="term" value="F:ATP hydrolysis activity"/>
    <property type="evidence" value="ECO:0007669"/>
    <property type="project" value="InterPro"/>
</dbReference>
<dbReference type="RefSeq" id="WP_261833616.1">
    <property type="nucleotide sequence ID" value="NZ_AP024881.1"/>
</dbReference>
<dbReference type="GO" id="GO:0005524">
    <property type="term" value="F:ATP binding"/>
    <property type="evidence" value="ECO:0007669"/>
    <property type="project" value="UniProtKB-KW"/>
</dbReference>
<dbReference type="PROSITE" id="PS00211">
    <property type="entry name" value="ABC_TRANSPORTER_1"/>
    <property type="match status" value="1"/>
</dbReference>
<evidence type="ECO:0000256" key="2">
    <source>
        <dbReference type="ARBA" id="ARBA00022448"/>
    </source>
</evidence>
<dbReference type="CDD" id="cd03215">
    <property type="entry name" value="ABC_Carb_Monos_II"/>
    <property type="match status" value="1"/>
</dbReference>
<comment type="subcellular location">
    <subcellularLocation>
        <location evidence="1">Cell membrane</location>
        <topology evidence="1">Peripheral membrane protein</topology>
    </subcellularLocation>
</comment>
<dbReference type="EMBL" id="BBRZ01000075">
    <property type="protein sequence ID" value="GAM58128.1"/>
    <property type="molecule type" value="Genomic_DNA"/>
</dbReference>
<evidence type="ECO:0000256" key="7">
    <source>
        <dbReference type="ARBA" id="ARBA00022840"/>
    </source>
</evidence>
<keyword evidence="5" id="KW-0677">Repeat</keyword>
<reference evidence="11 12" key="1">
    <citation type="submission" date="2015-01" db="EMBL/GenBank/DDBJ databases">
        <title>Vibrio sp. C1 JCM 19231 whole genome shotgun sequence.</title>
        <authorList>
            <person name="Sawabe T."/>
            <person name="Meirelles P."/>
            <person name="Feng G."/>
            <person name="Sayaka M."/>
            <person name="Hattori M."/>
            <person name="Ohkuma M."/>
        </authorList>
    </citation>
    <scope>NUCLEOTIDE SEQUENCE [LARGE SCALE GENOMIC DNA]</scope>
    <source>
        <strain evidence="12">JCM 19231</strain>
    </source>
</reference>
<proteinExistence type="predicted"/>
<dbReference type="CDD" id="cd03216">
    <property type="entry name" value="ABC_Carb_Monos_I"/>
    <property type="match status" value="1"/>
</dbReference>
<reference evidence="11 12" key="2">
    <citation type="submission" date="2015-01" db="EMBL/GenBank/DDBJ databases">
        <authorList>
            <consortium name="NBRP consortium"/>
            <person name="Sawabe T."/>
            <person name="Meirelles P."/>
            <person name="Feng G."/>
            <person name="Sayaka M."/>
            <person name="Hattori M."/>
            <person name="Ohkuma M."/>
        </authorList>
    </citation>
    <scope>NUCLEOTIDE SEQUENCE [LARGE SCALE GENOMIC DNA]</scope>
    <source>
        <strain evidence="12">JCM 19231</strain>
    </source>
</reference>
<sequence>MDYQEGRQPLLSMKNIGKAFSGVTVLSNVNLDLYPGEVCVLAGENGAGKSTLMKILTGIYKDYDGEIELKRKKVKFDSPIDAQINGISMIHQELSLIDSLNVVDNIFLGRECVSNTRFIDKKIQKEQAKNILDSLGVNLDFNKPIGDYPVSIQQMIEIAKALTFNSDIVVMDEPTSALSKPEVEQLFKIIEEMKSEGKAIVYISHKMNEIYKLADTIAVLRDGNFIGKEVKENLPESKLISWIIGRELSQQFPHREPSVGRTVLKVENYSVSDPYGVKNKVVDSVSMSVSEGEIVGIMGLEGSGSHEFLLSLFGSYGKNKTGKITLCDNDYMPINPAHGIKNKIALLTNDRKSNGLVLGMSIENNISMASIKKISPNGWLNEAIERETSSKYQDEMNIKYSSSKQAVSELSGGNQQKVVLAKWIESMPKVLFLDDPTRGVDVGAKKEIYQLMNKWTARGLGIVLLSSELPEIMAMSDRFIVMHRGKVTAKFEKLEATQEKLLQAAMGKNFEGVLQ</sequence>
<keyword evidence="9" id="KW-0472">Membrane</keyword>
<dbReference type="Gene3D" id="3.40.50.300">
    <property type="entry name" value="P-loop containing nucleotide triphosphate hydrolases"/>
    <property type="match status" value="2"/>
</dbReference>
<dbReference type="SUPFAM" id="SSF52540">
    <property type="entry name" value="P-loop containing nucleoside triphosphate hydrolases"/>
    <property type="match status" value="2"/>
</dbReference>
<keyword evidence="4" id="KW-0762">Sugar transport</keyword>
<dbReference type="InterPro" id="IPR027417">
    <property type="entry name" value="P-loop_NTPase"/>
</dbReference>
<dbReference type="PROSITE" id="PS50893">
    <property type="entry name" value="ABC_TRANSPORTER_2"/>
    <property type="match status" value="2"/>
</dbReference>
<keyword evidence="7" id="KW-0067">ATP-binding</keyword>
<dbReference type="FunFam" id="3.40.50.300:FF:000127">
    <property type="entry name" value="Ribose import ATP-binding protein RbsA"/>
    <property type="match status" value="1"/>
</dbReference>
<dbReference type="AlphaFoldDB" id="A0A0B8P4A9"/>
<accession>A0A0B8P4A9</accession>
<gene>
    <name evidence="11" type="ORF">JCM19231_3682</name>
</gene>
<keyword evidence="12" id="KW-1185">Reference proteome</keyword>
<dbReference type="InterPro" id="IPR017871">
    <property type="entry name" value="ABC_transporter-like_CS"/>
</dbReference>
<dbReference type="SMART" id="SM00382">
    <property type="entry name" value="AAA"/>
    <property type="match status" value="2"/>
</dbReference>
<evidence type="ECO:0000256" key="8">
    <source>
        <dbReference type="ARBA" id="ARBA00022967"/>
    </source>
</evidence>
<feature type="domain" description="ABC transporter" evidence="10">
    <location>
        <begin position="264"/>
        <end position="509"/>
    </location>
</feature>
<evidence type="ECO:0000313" key="12">
    <source>
        <dbReference type="Proteomes" id="UP000031671"/>
    </source>
</evidence>
<evidence type="ECO:0000256" key="6">
    <source>
        <dbReference type="ARBA" id="ARBA00022741"/>
    </source>
</evidence>
<protein>
    <submittedName>
        <fullName evidence="11">Ribose ABC transport system</fullName>
    </submittedName>
</protein>
<keyword evidence="8" id="KW-1278">Translocase</keyword>
<keyword evidence="2" id="KW-0813">Transport</keyword>
<dbReference type="Pfam" id="PF00005">
    <property type="entry name" value="ABC_tran"/>
    <property type="match status" value="2"/>
</dbReference>